<dbReference type="InterPro" id="IPR005119">
    <property type="entry name" value="LysR_subst-bd"/>
</dbReference>
<keyword evidence="2" id="KW-0805">Transcription regulation</keyword>
<dbReference type="Pfam" id="PF03466">
    <property type="entry name" value="LysR_substrate"/>
    <property type="match status" value="1"/>
</dbReference>
<evidence type="ECO:0000256" key="3">
    <source>
        <dbReference type="ARBA" id="ARBA00023125"/>
    </source>
</evidence>
<dbReference type="Pfam" id="PF00126">
    <property type="entry name" value="HTH_1"/>
    <property type="match status" value="1"/>
</dbReference>
<gene>
    <name evidence="6" type="ORF">HA052_22260</name>
</gene>
<proteinExistence type="inferred from homology"/>
<evidence type="ECO:0000256" key="2">
    <source>
        <dbReference type="ARBA" id="ARBA00023015"/>
    </source>
</evidence>
<dbReference type="PROSITE" id="PS50931">
    <property type="entry name" value="HTH_LYSR"/>
    <property type="match status" value="1"/>
</dbReference>
<comment type="similarity">
    <text evidence="1">Belongs to the LysR transcriptional regulatory family.</text>
</comment>
<name>A0ABX0LAH2_9NEIS</name>
<accession>A0ABX0LAH2</accession>
<keyword evidence="7" id="KW-1185">Reference proteome</keyword>
<dbReference type="Gene3D" id="3.40.190.290">
    <property type="match status" value="1"/>
</dbReference>
<feature type="domain" description="HTH lysR-type" evidence="5">
    <location>
        <begin position="1"/>
        <end position="60"/>
    </location>
</feature>
<dbReference type="CDD" id="cd08472">
    <property type="entry name" value="PBP2_CrgA_like_3"/>
    <property type="match status" value="1"/>
</dbReference>
<dbReference type="SUPFAM" id="SSF46785">
    <property type="entry name" value="Winged helix' DNA-binding domain"/>
    <property type="match status" value="1"/>
</dbReference>
<dbReference type="Gene3D" id="1.10.10.10">
    <property type="entry name" value="Winged helix-like DNA-binding domain superfamily/Winged helix DNA-binding domain"/>
    <property type="match status" value="1"/>
</dbReference>
<dbReference type="InterPro" id="IPR036390">
    <property type="entry name" value="WH_DNA-bd_sf"/>
</dbReference>
<dbReference type="InterPro" id="IPR036388">
    <property type="entry name" value="WH-like_DNA-bd_sf"/>
</dbReference>
<reference evidence="6 7" key="1">
    <citation type="submission" date="2020-03" db="EMBL/GenBank/DDBJ databases">
        <title>Draft genome sequence of environmentally isolated cultures.</title>
        <authorList>
            <person name="Wilson H.S."/>
            <person name="De Leon M.E."/>
        </authorList>
    </citation>
    <scope>NUCLEOTIDE SEQUENCE [LARGE SCALE GENOMIC DNA]</scope>
    <source>
        <strain evidence="6 7">HSC-31F16</strain>
    </source>
</reference>
<dbReference type="PANTHER" id="PTHR30537:SF72">
    <property type="entry name" value="LYSR FAMILY TRANSCRIPTIONAL REGULATOR"/>
    <property type="match status" value="1"/>
</dbReference>
<protein>
    <submittedName>
        <fullName evidence="6">LysR family transcriptional regulator</fullName>
    </submittedName>
</protein>
<dbReference type="SUPFAM" id="SSF53850">
    <property type="entry name" value="Periplasmic binding protein-like II"/>
    <property type="match status" value="1"/>
</dbReference>
<comment type="caution">
    <text evidence="6">The sequence shown here is derived from an EMBL/GenBank/DDBJ whole genome shotgun (WGS) entry which is preliminary data.</text>
</comment>
<keyword evidence="3" id="KW-0238">DNA-binding</keyword>
<evidence type="ECO:0000256" key="1">
    <source>
        <dbReference type="ARBA" id="ARBA00009437"/>
    </source>
</evidence>
<evidence type="ECO:0000313" key="7">
    <source>
        <dbReference type="Proteomes" id="UP001515641"/>
    </source>
</evidence>
<dbReference type="InterPro" id="IPR058163">
    <property type="entry name" value="LysR-type_TF_proteobact-type"/>
</dbReference>
<keyword evidence="4" id="KW-0804">Transcription</keyword>
<evidence type="ECO:0000256" key="4">
    <source>
        <dbReference type="ARBA" id="ARBA00023163"/>
    </source>
</evidence>
<sequence length="300" mass="33400">MMNKLEAMQIFVRVAELSSFTQAADSLGLPKASISVAVKQTEAWLGARLLHRTTRKVQMTQDGQAFYERCKDVLAEMDELQGMFQRGEEALSGRLRVDMPSGVARYQVLPRLDEFLQRHPRLELELSSTDRKVDIVREGFDCVLRVGELSDSSLVARPLGRFRQLNCASPAYLARYGTPAGLEDLARHRLVHYVSVLGARPAGWEWRDGNGSHWLAMAGSVIVNNAEAYQAACLAGLGLIQAPESGVRHLLDSGELVEVLPAYRAAPMPVSLLYAHRRNLPRRAQVFMDWLAEALAPHLL</sequence>
<dbReference type="PANTHER" id="PTHR30537">
    <property type="entry name" value="HTH-TYPE TRANSCRIPTIONAL REGULATOR"/>
    <property type="match status" value="1"/>
</dbReference>
<evidence type="ECO:0000259" key="5">
    <source>
        <dbReference type="PROSITE" id="PS50931"/>
    </source>
</evidence>
<dbReference type="Proteomes" id="UP001515641">
    <property type="component" value="Unassembled WGS sequence"/>
</dbReference>
<dbReference type="EMBL" id="JAAOMA010000045">
    <property type="protein sequence ID" value="NHR07921.1"/>
    <property type="molecule type" value="Genomic_DNA"/>
</dbReference>
<organism evidence="6 7">
    <name type="scientific">Chromobacterium fluminis</name>
    <dbReference type="NCBI Taxonomy" id="3044269"/>
    <lineage>
        <taxon>Bacteria</taxon>
        <taxon>Pseudomonadati</taxon>
        <taxon>Pseudomonadota</taxon>
        <taxon>Betaproteobacteria</taxon>
        <taxon>Neisseriales</taxon>
        <taxon>Chromobacteriaceae</taxon>
        <taxon>Chromobacterium</taxon>
    </lineage>
</organism>
<dbReference type="InterPro" id="IPR000847">
    <property type="entry name" value="LysR_HTH_N"/>
</dbReference>
<evidence type="ECO:0000313" key="6">
    <source>
        <dbReference type="EMBL" id="NHR07921.1"/>
    </source>
</evidence>